<evidence type="ECO:0000313" key="2">
    <source>
        <dbReference type="Proteomes" id="UP001143910"/>
    </source>
</evidence>
<name>A0ACC1NH10_9HYPO</name>
<sequence length="259" mass="29512">MPYSFKDEDSTRASSEFLIGDESRPPKVRRQRWSMIKVGVVSVVILVGILEMIVLESILLRFGAESKCPPALLSELNSVVPNFSIKPVLFRKDPSATINHDHDPEQARNETRDDWLSYMPRGNGFIAVNHSDRYKLPEPIHFQGQDTYSMAVFHQMHCLYAIMDRYNDLTSGRAQGHEDHHKGHGNHRQRDSSEHNHVDHCFRYLRQSILCCGDTALEGQDPNTNTTGTDGTGAVHMCKDFEAIRSWAEDNRLVNAKHE</sequence>
<proteinExistence type="predicted"/>
<dbReference type="Proteomes" id="UP001143910">
    <property type="component" value="Unassembled WGS sequence"/>
</dbReference>
<evidence type="ECO:0000313" key="1">
    <source>
        <dbReference type="EMBL" id="KAJ2978182.1"/>
    </source>
</evidence>
<protein>
    <submittedName>
        <fullName evidence="1">Uncharacterized protein</fullName>
    </submittedName>
</protein>
<gene>
    <name evidence="1" type="ORF">NQ176_g3962</name>
</gene>
<accession>A0ACC1NH10</accession>
<organism evidence="1 2">
    <name type="scientific">Zarea fungicola</name>
    <dbReference type="NCBI Taxonomy" id="93591"/>
    <lineage>
        <taxon>Eukaryota</taxon>
        <taxon>Fungi</taxon>
        <taxon>Dikarya</taxon>
        <taxon>Ascomycota</taxon>
        <taxon>Pezizomycotina</taxon>
        <taxon>Sordariomycetes</taxon>
        <taxon>Hypocreomycetidae</taxon>
        <taxon>Hypocreales</taxon>
        <taxon>Cordycipitaceae</taxon>
        <taxon>Zarea</taxon>
    </lineage>
</organism>
<comment type="caution">
    <text evidence="1">The sequence shown here is derived from an EMBL/GenBank/DDBJ whole genome shotgun (WGS) entry which is preliminary data.</text>
</comment>
<reference evidence="1" key="1">
    <citation type="submission" date="2022-08" db="EMBL/GenBank/DDBJ databases">
        <title>Genome Sequence of Lecanicillium fungicola.</title>
        <authorList>
            <person name="Buettner E."/>
        </authorList>
    </citation>
    <scope>NUCLEOTIDE SEQUENCE</scope>
    <source>
        <strain evidence="1">Babe33</strain>
    </source>
</reference>
<dbReference type="EMBL" id="JANJQO010000400">
    <property type="protein sequence ID" value="KAJ2978182.1"/>
    <property type="molecule type" value="Genomic_DNA"/>
</dbReference>
<keyword evidence="2" id="KW-1185">Reference proteome</keyword>